<accession>A0A6J4AES9</accession>
<reference evidence="13" key="2">
    <citation type="journal article" date="2021" name="Nat. Plants">
        <title>Gene duplications and phylogenomic conflict underlie major pulses of phenotypic evolution in gymnosperms.</title>
        <authorList>
            <person name="Stull G.W."/>
            <person name="Qu X.J."/>
            <person name="Parins-Fukuchi C."/>
            <person name="Yang Y.Y."/>
            <person name="Yang J.B."/>
            <person name="Yang Z.Y."/>
            <person name="Hu Y."/>
            <person name="Ma H."/>
            <person name="Soltis P.S."/>
            <person name="Soltis D.E."/>
            <person name="Li D.Z."/>
            <person name="Smith S.A."/>
            <person name="Yi T.S."/>
        </authorList>
    </citation>
    <scope>NUCLEOTIDE SEQUENCE</scope>
</reference>
<geneLocation type="chloroplast" evidence="12"/>
<keyword evidence="6 8" id="KW-0687">Ribonucleoprotein</keyword>
<dbReference type="InterPro" id="IPR005709">
    <property type="entry name" value="Ribosomal_uS4_bac-type"/>
</dbReference>
<evidence type="ECO:0000313" key="12">
    <source>
        <dbReference type="EMBL" id="BBN66572.1"/>
    </source>
</evidence>
<evidence type="ECO:0000256" key="8">
    <source>
        <dbReference type="HAMAP-Rule" id="MF_01306"/>
    </source>
</evidence>
<dbReference type="InterPro" id="IPR036986">
    <property type="entry name" value="S4_RNA-bd_sf"/>
</dbReference>
<gene>
    <name evidence="8 12" type="primary">rps4</name>
</gene>
<reference evidence="12" key="1">
    <citation type="journal article" date="2020" name="Front. Plant Sci.">
        <title>The origin and evolution of plastid genome downsizing in Southern Hemispheric cypresses (Cupressaceae).</title>
        <authorList>
            <person name="Sudianto E."/>
            <person name="Wu C."/>
            <person name="Chaw S."/>
        </authorList>
    </citation>
    <scope>NUCLEOTIDE SEQUENCE</scope>
</reference>
<dbReference type="SUPFAM" id="SSF55174">
    <property type="entry name" value="Alpha-L RNA-binding motif"/>
    <property type="match status" value="1"/>
</dbReference>
<dbReference type="PANTHER" id="PTHR11831:SF4">
    <property type="entry name" value="SMALL RIBOSOMAL SUBUNIT PROTEIN US4M"/>
    <property type="match status" value="1"/>
</dbReference>
<dbReference type="Gene3D" id="1.10.1050.10">
    <property type="entry name" value="Ribosomal Protein S4 Delta 41, Chain A, domain 1"/>
    <property type="match status" value="1"/>
</dbReference>
<dbReference type="PROSITE" id="PS00632">
    <property type="entry name" value="RIBOSOMAL_S4"/>
    <property type="match status" value="1"/>
</dbReference>
<dbReference type="Gene3D" id="3.10.290.10">
    <property type="entry name" value="RNA-binding S4 domain"/>
    <property type="match status" value="1"/>
</dbReference>
<evidence type="ECO:0000256" key="9">
    <source>
        <dbReference type="RuleBase" id="RU003699"/>
    </source>
</evidence>
<organism evidence="12">
    <name type="scientific">Fitzroya cupressoides</name>
    <dbReference type="NCBI Taxonomy" id="103972"/>
    <lineage>
        <taxon>Eukaryota</taxon>
        <taxon>Viridiplantae</taxon>
        <taxon>Streptophyta</taxon>
        <taxon>Embryophyta</taxon>
        <taxon>Tracheophyta</taxon>
        <taxon>Spermatophyta</taxon>
        <taxon>Pinopsida</taxon>
        <taxon>Pinidae</taxon>
        <taxon>Conifers II</taxon>
        <taxon>Cupressales</taxon>
        <taxon>Cupressaceae</taxon>
        <taxon>Fitzroya</taxon>
    </lineage>
</organism>
<dbReference type="EMBL" id="LC500578">
    <property type="protein sequence ID" value="BBN66572.1"/>
    <property type="molecule type" value="Genomic_DNA"/>
</dbReference>
<evidence type="ECO:0000313" key="13">
    <source>
        <dbReference type="EMBL" id="QYB21424.1"/>
    </source>
</evidence>
<feature type="domain" description="RNA-binding S4" evidence="10">
    <location>
        <begin position="90"/>
        <end position="152"/>
    </location>
</feature>
<dbReference type="NCBIfam" id="NF003717">
    <property type="entry name" value="PRK05327.1"/>
    <property type="match status" value="1"/>
</dbReference>
<evidence type="ECO:0000256" key="5">
    <source>
        <dbReference type="ARBA" id="ARBA00022980"/>
    </source>
</evidence>
<dbReference type="PROSITE" id="PS50889">
    <property type="entry name" value="S4"/>
    <property type="match status" value="1"/>
</dbReference>
<keyword evidence="5 8" id="KW-0689">Ribosomal protein</keyword>
<evidence type="ECO:0000256" key="7">
    <source>
        <dbReference type="ARBA" id="ARBA00035158"/>
    </source>
</evidence>
<reference evidence="13" key="3">
    <citation type="submission" date="2021-01" db="EMBL/GenBank/DDBJ databases">
        <authorList>
            <person name="Stull G."/>
            <person name="Qu X.-J."/>
            <person name="Parins-Fukuchi C."/>
            <person name="Yang Y.-Y."/>
            <person name="Yang J.-B."/>
            <person name="Yang Z.-Y."/>
            <person name="Hu Y."/>
            <person name="Ma H."/>
            <person name="Soltis P."/>
            <person name="Soltis D."/>
            <person name="Li D.-Z."/>
            <person name="Smith S."/>
            <person name="Yi T.-S."/>
        </authorList>
    </citation>
    <scope>NUCLEOTIDE SEQUENCE</scope>
</reference>
<dbReference type="GO" id="GO:0003735">
    <property type="term" value="F:structural constituent of ribosome"/>
    <property type="evidence" value="ECO:0007669"/>
    <property type="project" value="InterPro"/>
</dbReference>
<evidence type="ECO:0000256" key="3">
    <source>
        <dbReference type="ARBA" id="ARBA00022730"/>
    </source>
</evidence>
<sequence length="201" mass="23851">MSRYRGPRLKIINRLKTLPGLSKKTPNRIEKPKKKHFKPLKPSKYPVRLKEKQRLRFHYGLPERQLLQYVRIARRAEGSTGQVLLQLLEMRLDNILFRLGMALTIPEARQLVNHRHILVNDRIVDIPSYRCKPQDLISIKEKQGLRINQNINNKIIRVPPHLNRIKKKLQYSGLVKKIIDNKYIGLKINELLVVEYYSRRV</sequence>
<dbReference type="FunFam" id="1.10.1050.10:FF:000002">
    <property type="entry name" value="30S ribosomal protein S4, chloroplastic"/>
    <property type="match status" value="1"/>
</dbReference>
<evidence type="ECO:0000259" key="11">
    <source>
        <dbReference type="SMART" id="SM01390"/>
    </source>
</evidence>
<dbReference type="InterPro" id="IPR018079">
    <property type="entry name" value="Ribosomal_uS4_CS"/>
</dbReference>
<protein>
    <recommendedName>
        <fullName evidence="7 8">Small ribosomal subunit protein uS4c</fullName>
    </recommendedName>
</protein>
<dbReference type="Pfam" id="PF01479">
    <property type="entry name" value="S4"/>
    <property type="match status" value="1"/>
</dbReference>
<keyword evidence="12" id="KW-0150">Chloroplast</keyword>
<dbReference type="NCBIfam" id="TIGR01017">
    <property type="entry name" value="rpsD_bact"/>
    <property type="match status" value="1"/>
</dbReference>
<dbReference type="FunFam" id="3.10.290.10:FF:000081">
    <property type="entry name" value="30S ribosomal protein S4, chloroplastic"/>
    <property type="match status" value="1"/>
</dbReference>
<evidence type="ECO:0000256" key="2">
    <source>
        <dbReference type="ARBA" id="ARBA00022640"/>
    </source>
</evidence>
<name>A0A6J4AES9_9CONI</name>
<dbReference type="HAMAP" id="MF_01306_B">
    <property type="entry name" value="Ribosomal_uS4_B"/>
    <property type="match status" value="1"/>
</dbReference>
<evidence type="ECO:0000256" key="6">
    <source>
        <dbReference type="ARBA" id="ARBA00023274"/>
    </source>
</evidence>
<comment type="function">
    <text evidence="8">With S5 and S12 plays an important role in translational accuracy.</text>
</comment>
<dbReference type="InterPro" id="IPR001912">
    <property type="entry name" value="Ribosomal_uS4_N"/>
</dbReference>
<keyword evidence="2 12" id="KW-0934">Plastid</keyword>
<dbReference type="Pfam" id="PF00163">
    <property type="entry name" value="Ribosomal_S4"/>
    <property type="match status" value="1"/>
</dbReference>
<evidence type="ECO:0000256" key="4">
    <source>
        <dbReference type="ARBA" id="ARBA00022884"/>
    </source>
</evidence>
<dbReference type="EMBL" id="MW470980">
    <property type="protein sequence ID" value="QYB21424.1"/>
    <property type="molecule type" value="Genomic_DNA"/>
</dbReference>
<keyword evidence="4 8" id="KW-0694">RNA-binding</keyword>
<evidence type="ECO:0000256" key="1">
    <source>
        <dbReference type="ARBA" id="ARBA00007465"/>
    </source>
</evidence>
<dbReference type="GO" id="GO:0015935">
    <property type="term" value="C:small ribosomal subunit"/>
    <property type="evidence" value="ECO:0007669"/>
    <property type="project" value="InterPro"/>
</dbReference>
<dbReference type="SMART" id="SM01390">
    <property type="entry name" value="Ribosomal_S4"/>
    <property type="match status" value="1"/>
</dbReference>
<proteinExistence type="inferred from homology"/>
<dbReference type="PANTHER" id="PTHR11831">
    <property type="entry name" value="30S 40S RIBOSOMAL PROTEIN"/>
    <property type="match status" value="1"/>
</dbReference>
<dbReference type="AlphaFoldDB" id="A0A6J4AES9"/>
<comment type="subcellular location">
    <subcellularLocation>
        <location evidence="8">Plastid</location>
        <location evidence="8">Chloroplast</location>
    </subcellularLocation>
</comment>
<evidence type="ECO:0000259" key="10">
    <source>
        <dbReference type="SMART" id="SM00363"/>
    </source>
</evidence>
<dbReference type="InterPro" id="IPR022801">
    <property type="entry name" value="Ribosomal_uS4"/>
</dbReference>
<dbReference type="GO" id="GO:0006412">
    <property type="term" value="P:translation"/>
    <property type="evidence" value="ECO:0007669"/>
    <property type="project" value="UniProtKB-UniRule"/>
</dbReference>
<feature type="domain" description="Small ribosomal subunit protein uS4 N-terminal" evidence="11">
    <location>
        <begin position="3"/>
        <end position="89"/>
    </location>
</feature>
<comment type="subunit">
    <text evidence="8">Part of the 30S ribosomal subunit. Contacts protein S5. The interaction surface between S4 and S5 is involved in control of translational fidelity.</text>
</comment>
<comment type="similarity">
    <text evidence="1 8 9">Belongs to the universal ribosomal protein uS4 family.</text>
</comment>
<dbReference type="InterPro" id="IPR002942">
    <property type="entry name" value="S4_RNA-bd"/>
</dbReference>
<dbReference type="GO" id="GO:0009507">
    <property type="term" value="C:chloroplast"/>
    <property type="evidence" value="ECO:0007669"/>
    <property type="project" value="UniProtKB-SubCell"/>
</dbReference>
<dbReference type="GO" id="GO:0019843">
    <property type="term" value="F:rRNA binding"/>
    <property type="evidence" value="ECO:0007669"/>
    <property type="project" value="UniProtKB-UniRule"/>
</dbReference>
<dbReference type="CDD" id="cd00165">
    <property type="entry name" value="S4"/>
    <property type="match status" value="1"/>
</dbReference>
<comment type="function">
    <text evidence="8">One of the primary rRNA binding proteins, it binds directly to 16S rRNA where it nucleates assembly of the body of the 30S subunit.</text>
</comment>
<keyword evidence="3 8" id="KW-0699">rRNA-binding</keyword>
<dbReference type="GO" id="GO:0042274">
    <property type="term" value="P:ribosomal small subunit biogenesis"/>
    <property type="evidence" value="ECO:0007669"/>
    <property type="project" value="TreeGrafter"/>
</dbReference>
<dbReference type="SMART" id="SM00363">
    <property type="entry name" value="S4"/>
    <property type="match status" value="1"/>
</dbReference>